<protein>
    <submittedName>
        <fullName evidence="2">Uncharacterized protein</fullName>
    </submittedName>
</protein>
<proteinExistence type="predicted"/>
<evidence type="ECO:0000313" key="3">
    <source>
        <dbReference type="Proteomes" id="UP000664132"/>
    </source>
</evidence>
<reference evidence="2" key="1">
    <citation type="submission" date="2021-02" db="EMBL/GenBank/DDBJ databases">
        <title>Genome sequence Cadophora malorum strain M34.</title>
        <authorList>
            <person name="Stefanovic E."/>
            <person name="Vu D."/>
            <person name="Scully C."/>
            <person name="Dijksterhuis J."/>
            <person name="Roader J."/>
            <person name="Houbraken J."/>
        </authorList>
    </citation>
    <scope>NUCLEOTIDE SEQUENCE</scope>
    <source>
        <strain evidence="2">M34</strain>
    </source>
</reference>
<organism evidence="2 3">
    <name type="scientific">Cadophora malorum</name>
    <dbReference type="NCBI Taxonomy" id="108018"/>
    <lineage>
        <taxon>Eukaryota</taxon>
        <taxon>Fungi</taxon>
        <taxon>Dikarya</taxon>
        <taxon>Ascomycota</taxon>
        <taxon>Pezizomycotina</taxon>
        <taxon>Leotiomycetes</taxon>
        <taxon>Helotiales</taxon>
        <taxon>Ploettnerulaceae</taxon>
        <taxon>Cadophora</taxon>
    </lineage>
</organism>
<sequence length="129" mass="13729">MIAEQREIITPVLISADVTVFITLGTDQSDLTTFPVSILQTSVHITGTLGAIYSGIRRHSTLSQGESSNSSTPGPETSLDCSGAAQVDVSSQTSNIFELNLQVTNGTISADDSDEEPPPRRSKPRAHCR</sequence>
<gene>
    <name evidence="2" type="ORF">IFR04_002748</name>
</gene>
<feature type="region of interest" description="Disordered" evidence="1">
    <location>
        <begin position="61"/>
        <end position="85"/>
    </location>
</feature>
<dbReference type="EMBL" id="JAFJYH010000025">
    <property type="protein sequence ID" value="KAG4424052.1"/>
    <property type="molecule type" value="Genomic_DNA"/>
</dbReference>
<keyword evidence="3" id="KW-1185">Reference proteome</keyword>
<dbReference type="AlphaFoldDB" id="A0A8H7WFW3"/>
<feature type="compositionally biased region" description="Polar residues" evidence="1">
    <location>
        <begin position="61"/>
        <end position="75"/>
    </location>
</feature>
<accession>A0A8H7WFW3</accession>
<dbReference type="Proteomes" id="UP000664132">
    <property type="component" value="Unassembled WGS sequence"/>
</dbReference>
<evidence type="ECO:0000256" key="1">
    <source>
        <dbReference type="SAM" id="MobiDB-lite"/>
    </source>
</evidence>
<evidence type="ECO:0000313" key="2">
    <source>
        <dbReference type="EMBL" id="KAG4424052.1"/>
    </source>
</evidence>
<feature type="region of interest" description="Disordered" evidence="1">
    <location>
        <begin position="105"/>
        <end position="129"/>
    </location>
</feature>
<comment type="caution">
    <text evidence="2">The sequence shown here is derived from an EMBL/GenBank/DDBJ whole genome shotgun (WGS) entry which is preliminary data.</text>
</comment>
<name>A0A8H7WFW3_9HELO</name>
<feature type="compositionally biased region" description="Basic residues" evidence="1">
    <location>
        <begin position="120"/>
        <end position="129"/>
    </location>
</feature>